<dbReference type="InterPro" id="IPR053135">
    <property type="entry name" value="AKR2_Oxidoreductase"/>
</dbReference>
<dbReference type="Pfam" id="PF00248">
    <property type="entry name" value="Aldo_ket_red"/>
    <property type="match status" value="1"/>
</dbReference>
<evidence type="ECO:0000313" key="2">
    <source>
        <dbReference type="EMBL" id="UZP74129.1"/>
    </source>
</evidence>
<dbReference type="EMBL" id="CP036501">
    <property type="protein sequence ID" value="UZP74129.1"/>
    <property type="molecule type" value="Genomic_DNA"/>
</dbReference>
<name>A0ABY6Q682_9GAMM</name>
<protein>
    <submittedName>
        <fullName evidence="2">Aldo/keto reductase</fullName>
    </submittedName>
</protein>
<keyword evidence="3" id="KW-1185">Reference proteome</keyword>
<sequence length="322" mass="35221">MEMRPFKPFGAVSALTLGGGGLGQIWGQTSREEAVATARMAVDCGITHFDMAPMYGRGEAERVIGEAFKGADTSRFHFTTKYRLGHVDHAITYDKLNASLTRSLATMGIERADLFFLHSQLIEDGHVLYQLDEHRDRLATPRSYFFESVIPAFEQLQKEGKIGGWGFALGQESALEAVIASDTPPSAVQCVVNPLNSAGNIAYTTETFDGRKILEACKQHHVPTLAIRAVQAGALTSAMDRELPADDADQRDFDRAGGFRQLASEWGETPARLAHRYALSIEGPSSVILGVKNREELSECVEAERTPRLTDSQCKQIEAACA</sequence>
<dbReference type="PANTHER" id="PTHR43312">
    <property type="entry name" value="D-THREO-ALDOSE 1-DEHYDROGENASE"/>
    <property type="match status" value="1"/>
</dbReference>
<proteinExistence type="predicted"/>
<dbReference type="InterPro" id="IPR036812">
    <property type="entry name" value="NAD(P)_OxRdtase_dom_sf"/>
</dbReference>
<organism evidence="2 3">
    <name type="scientific">Candidatus Paraluminiphilus aquimaris</name>
    <dbReference type="NCBI Taxonomy" id="2518994"/>
    <lineage>
        <taxon>Bacteria</taxon>
        <taxon>Pseudomonadati</taxon>
        <taxon>Pseudomonadota</taxon>
        <taxon>Gammaproteobacteria</taxon>
        <taxon>Cellvibrionales</taxon>
        <taxon>Halieaceae</taxon>
        <taxon>Candidatus Paraluminiphilus</taxon>
    </lineage>
</organism>
<gene>
    <name evidence="2" type="ORF">E0F26_04955</name>
</gene>
<reference evidence="2 3" key="1">
    <citation type="submission" date="2019-02" db="EMBL/GenBank/DDBJ databases">
        <title>Halieaceae_genomes.</title>
        <authorList>
            <person name="Li S.-H."/>
        </authorList>
    </citation>
    <scope>NUCLEOTIDE SEQUENCE [LARGE SCALE GENOMIC DNA]</scope>
    <source>
        <strain evidence="2 3">JH123</strain>
    </source>
</reference>
<dbReference type="RefSeq" id="WP_279242934.1">
    <property type="nucleotide sequence ID" value="NZ_CP036501.1"/>
</dbReference>
<dbReference type="PANTHER" id="PTHR43312:SF1">
    <property type="entry name" value="NADP-DEPENDENT OXIDOREDUCTASE DOMAIN-CONTAINING PROTEIN"/>
    <property type="match status" value="1"/>
</dbReference>
<dbReference type="SUPFAM" id="SSF51430">
    <property type="entry name" value="NAD(P)-linked oxidoreductase"/>
    <property type="match status" value="1"/>
</dbReference>
<dbReference type="InterPro" id="IPR023210">
    <property type="entry name" value="NADP_OxRdtase_dom"/>
</dbReference>
<evidence type="ECO:0000259" key="1">
    <source>
        <dbReference type="Pfam" id="PF00248"/>
    </source>
</evidence>
<dbReference type="Proteomes" id="UP001317963">
    <property type="component" value="Chromosome"/>
</dbReference>
<feature type="domain" description="NADP-dependent oxidoreductase" evidence="1">
    <location>
        <begin position="15"/>
        <end position="320"/>
    </location>
</feature>
<accession>A0ABY6Q682</accession>
<dbReference type="Gene3D" id="3.20.20.100">
    <property type="entry name" value="NADP-dependent oxidoreductase domain"/>
    <property type="match status" value="1"/>
</dbReference>
<evidence type="ECO:0000313" key="3">
    <source>
        <dbReference type="Proteomes" id="UP001317963"/>
    </source>
</evidence>